<comment type="similarity">
    <text evidence="3">Belongs to the glycosyl hydrolase 43 family.</text>
</comment>
<evidence type="ECO:0000256" key="11">
    <source>
        <dbReference type="SAM" id="Phobius"/>
    </source>
</evidence>
<dbReference type="PANTHER" id="PTHR31776:SF26">
    <property type="entry name" value="SECRETED ARABINOSIDASE"/>
    <property type="match status" value="1"/>
</dbReference>
<feature type="transmembrane region" description="Helical" evidence="11">
    <location>
        <begin position="41"/>
        <end position="59"/>
    </location>
</feature>
<dbReference type="SUPFAM" id="SSF49785">
    <property type="entry name" value="Galactose-binding domain-like"/>
    <property type="match status" value="1"/>
</dbReference>
<dbReference type="InterPro" id="IPR055235">
    <property type="entry name" value="ASD1_cat"/>
</dbReference>
<dbReference type="Pfam" id="PF22848">
    <property type="entry name" value="ASD1_dom"/>
    <property type="match status" value="1"/>
</dbReference>
<feature type="region of interest" description="Disordered" evidence="10">
    <location>
        <begin position="372"/>
        <end position="391"/>
    </location>
</feature>
<dbReference type="InterPro" id="IPR041542">
    <property type="entry name" value="GH43_C2"/>
</dbReference>
<evidence type="ECO:0000256" key="4">
    <source>
        <dbReference type="ARBA" id="ARBA00012670"/>
    </source>
</evidence>
<dbReference type="SUPFAM" id="SSF51445">
    <property type="entry name" value="(Trans)glycosidases"/>
    <property type="match status" value="1"/>
</dbReference>
<dbReference type="InterPro" id="IPR006710">
    <property type="entry name" value="Glyco_hydro_43"/>
</dbReference>
<dbReference type="Gene3D" id="2.115.10.20">
    <property type="entry name" value="Glycosyl hydrolase domain, family 43"/>
    <property type="match status" value="1"/>
</dbReference>
<dbReference type="Pfam" id="PF02018">
    <property type="entry name" value="CBM_4_9"/>
    <property type="match status" value="1"/>
</dbReference>
<reference evidence="13 14" key="1">
    <citation type="submission" date="2019-02" db="EMBL/GenBank/DDBJ databases">
        <title>Deep-cultivation of Planctomycetes and their phenomic and genomic characterization uncovers novel biology.</title>
        <authorList>
            <person name="Wiegand S."/>
            <person name="Jogler M."/>
            <person name="Boedeker C."/>
            <person name="Pinto D."/>
            <person name="Vollmers J."/>
            <person name="Rivas-Marin E."/>
            <person name="Kohn T."/>
            <person name="Peeters S.H."/>
            <person name="Heuer A."/>
            <person name="Rast P."/>
            <person name="Oberbeckmann S."/>
            <person name="Bunk B."/>
            <person name="Jeske O."/>
            <person name="Meyerdierks A."/>
            <person name="Storesund J.E."/>
            <person name="Kallscheuer N."/>
            <person name="Luecker S."/>
            <person name="Lage O.M."/>
            <person name="Pohl T."/>
            <person name="Merkel B.J."/>
            <person name="Hornburger P."/>
            <person name="Mueller R.-W."/>
            <person name="Bruemmer F."/>
            <person name="Labrenz M."/>
            <person name="Spormann A.M."/>
            <person name="Op Den Camp H."/>
            <person name="Overmann J."/>
            <person name="Amann R."/>
            <person name="Jetten M.S.M."/>
            <person name="Mascher T."/>
            <person name="Medema M.H."/>
            <person name="Devos D.P."/>
            <person name="Kaster A.-K."/>
            <person name="Ovreas L."/>
            <person name="Rohde M."/>
            <person name="Galperin M.Y."/>
            <person name="Jogler C."/>
        </authorList>
    </citation>
    <scope>NUCLEOTIDE SEQUENCE [LARGE SCALE GENOMIC DNA]</scope>
    <source>
        <strain evidence="13 14">CA13</strain>
    </source>
</reference>
<evidence type="ECO:0000256" key="10">
    <source>
        <dbReference type="SAM" id="MobiDB-lite"/>
    </source>
</evidence>
<gene>
    <name evidence="13" type="ORF">CA13_66370</name>
</gene>
<dbReference type="InterPro" id="IPR013320">
    <property type="entry name" value="ConA-like_dom_sf"/>
</dbReference>
<evidence type="ECO:0000259" key="12">
    <source>
        <dbReference type="SMART" id="SM00813"/>
    </source>
</evidence>
<accession>A0A5C5ZDA8</accession>
<feature type="compositionally biased region" description="Polar residues" evidence="10">
    <location>
        <begin position="14"/>
        <end position="23"/>
    </location>
</feature>
<dbReference type="CDD" id="cd09001">
    <property type="entry name" value="GH43_FsAxh1-like"/>
    <property type="match status" value="1"/>
</dbReference>
<dbReference type="Gene3D" id="2.60.120.260">
    <property type="entry name" value="Galactose-binding domain-like"/>
    <property type="match status" value="1"/>
</dbReference>
<dbReference type="InterPro" id="IPR010720">
    <property type="entry name" value="Alpha-L-AF_C"/>
</dbReference>
<evidence type="ECO:0000256" key="5">
    <source>
        <dbReference type="ARBA" id="ARBA00022729"/>
    </source>
</evidence>
<dbReference type="InterPro" id="IPR017853">
    <property type="entry name" value="GH"/>
</dbReference>
<organism evidence="13 14">
    <name type="scientific">Novipirellula herctigrandis</name>
    <dbReference type="NCBI Taxonomy" id="2527986"/>
    <lineage>
        <taxon>Bacteria</taxon>
        <taxon>Pseudomonadati</taxon>
        <taxon>Planctomycetota</taxon>
        <taxon>Planctomycetia</taxon>
        <taxon>Pirellulales</taxon>
        <taxon>Pirellulaceae</taxon>
        <taxon>Novipirellula</taxon>
    </lineage>
</organism>
<dbReference type="Pfam" id="PF17851">
    <property type="entry name" value="GH43_C2"/>
    <property type="match status" value="1"/>
</dbReference>
<keyword evidence="11" id="KW-0812">Transmembrane</keyword>
<evidence type="ECO:0000256" key="3">
    <source>
        <dbReference type="ARBA" id="ARBA00009865"/>
    </source>
</evidence>
<dbReference type="SUPFAM" id="SSF49899">
    <property type="entry name" value="Concanavalin A-like lectins/glucanases"/>
    <property type="match status" value="1"/>
</dbReference>
<dbReference type="InterPro" id="IPR051563">
    <property type="entry name" value="Glycosyl_Hydrolase_51"/>
</dbReference>
<evidence type="ECO:0000256" key="7">
    <source>
        <dbReference type="ARBA" id="ARBA00023295"/>
    </source>
</evidence>
<dbReference type="GO" id="GO:0046556">
    <property type="term" value="F:alpha-L-arabinofuranosidase activity"/>
    <property type="evidence" value="ECO:0007669"/>
    <property type="project" value="UniProtKB-EC"/>
</dbReference>
<evidence type="ECO:0000256" key="8">
    <source>
        <dbReference type="PIRSR" id="PIRSR606710-1"/>
    </source>
</evidence>
<dbReference type="Pfam" id="PF06964">
    <property type="entry name" value="Alpha-L-AF_C"/>
    <property type="match status" value="1"/>
</dbReference>
<evidence type="ECO:0000256" key="1">
    <source>
        <dbReference type="ARBA" id="ARBA00001462"/>
    </source>
</evidence>
<dbReference type="CDD" id="cd00257">
    <property type="entry name" value="beta-trefoil_FSCN-like"/>
    <property type="match status" value="1"/>
</dbReference>
<proteinExistence type="inferred from homology"/>
<keyword evidence="14" id="KW-1185">Reference proteome</keyword>
<feature type="active site" description="Proton donor" evidence="8">
    <location>
        <position position="240"/>
    </location>
</feature>
<dbReference type="GO" id="GO:0046373">
    <property type="term" value="P:L-arabinose metabolic process"/>
    <property type="evidence" value="ECO:0007669"/>
    <property type="project" value="InterPro"/>
</dbReference>
<comment type="catalytic activity">
    <reaction evidence="1">
        <text>Hydrolysis of terminal non-reducing alpha-L-arabinofuranoside residues in alpha-L-arabinosides.</text>
        <dbReference type="EC" id="3.2.1.55"/>
    </reaction>
</comment>
<dbReference type="Gene3D" id="3.20.20.80">
    <property type="entry name" value="Glycosidases"/>
    <property type="match status" value="1"/>
</dbReference>
<comment type="caution">
    <text evidence="13">The sequence shown here is derived from an EMBL/GenBank/DDBJ whole genome shotgun (WGS) entry which is preliminary data.</text>
</comment>
<sequence>MGNQSVRNRLAQGKKTSTSNLSDPSKRPAESQTKNMNAKSYLALAIMSIGLGAILSMPAKGYEPDNGNGTFTNPLFYDEFSDPDLIRVGDDFYLTGTTMHTMPGLPVLHSKDLVNWELLTYAFDRLDLGPAFRMEDGKSIYGQGIWAPCFRYHDGTFYIFTNVNGHTTQLFTATDPAGPWTHRQMKRSLHDLSVLFDDDGKAYVIWGYQGIRFAQLNDDLTDIIPETEKVLIERDAGMGEGVHFYKVDGKYFITSAWFAGRMRMPCARADRPEGPYEVNQAISMDEDFGLAEGYRLQNGNPPPFRLTLPNTRSDGRMSLHQGGIVQTQKGEWWGFSMMDYNSVGRLTCLSPVTWKDGWPYFGLPGNLKRTPRTWVKPDTGHQVQPKSPYKRNDDFSGPELANVWQWNHVPVESKWSLAERPGYLRLNSMAAEDFWQARNTLTQRAMGPISIPTTQLDMQGMRDGDVAGLALLNMPYAWIGARKQGNKYLIEVTNQYTGSTATAPFNESRVWFRAKCDFLKEVAQLYYSTDGENFEALGDEFPLVFQLRTFQGVRYSLFHYNTKGTDGGFADFDSFVVDEPHPHGLMRPIPVGQEIALSLHGLGKCLAVRDGELSAIRIPANPSQADGTKFIVVDRGLGRVALKSGDRFVSVTKTDRGSGVSLKECQPGDSETFQWTENPYGDLILMSILTHRHLRVGPANQITADHPGPQPSRKDGSCFVWTRASDMKQMVLDATESESLRVATIEVGSQAKAISPDLFGIFFEDINYAADGGLYAELIQNRSFEYSRGDNRAWNSLTAWSLVSQDDSTGAVTGAVTAESGSPLNERNPHYAVLRADREGEAVSLRNEGFDGIPLVAGDGYNVSLFARIESASPGPISVQLQRVSGESLGAITFDKITDQWTQYTATIVPTSDDPNARLVVSISGAGSTAIDMVSLFPQKTFKNRPNGLRRDLAQVIADLKPRFIRFPGGCLAHGDGLENMYRWKDTIGPVEQRKAQRNIWRYHQTMGLGYFEYFQFCEDVGAKPLPVVPAGVCCQNSGNYLNLVPRGQQGIPMALMPQYVQEVLDLVEYANGPITSTWGAKRAEAGHPEPFGLEYLGVGNEDTITPVFKERFAMIREAVKAKYPQLVVIGTTGPATDGFDYEEGWKFADAIELEMVDEHGYKSPEWFWGNLDRFDQSDRERSQIYLGEYAAHEPNRSNTLRSALSEAAYMTTLERNGDHVRLSSYAPLLSKRGRTQWRPDLIYFDNHSITPSINYYVQQLFGIHAGDEYFPTKVKIGEGTPSTADQSHQDGIQLGSWNSQARFDNVRITKGNEVILDEAFEQLSPEWEKTSGIWEVKEGELQQSSDKEPAIAKFNFPADRTGYTLTLRAMKPSGTEGFLIGFGTTDADEHFWWNIGGWQNTMHALQRFRDGGSSIVGPTVRGAIESNRWYDIKIELTEERIRCYLDSELIHDLKYSFLAQTDDISASCVRETQSGDLIVKVVSKSKDAVSATIDLSAMEPLGLTAQMTILSGDAQAENRFGDLPSVLPHTSAIKVDAKQELELPPHSFTILRFEAK</sequence>
<feature type="domain" description="Alpha-L-arabinofuranosidase C-terminal" evidence="12">
    <location>
        <begin position="1188"/>
        <end position="1548"/>
    </location>
</feature>
<dbReference type="Proteomes" id="UP000315010">
    <property type="component" value="Unassembled WGS sequence"/>
</dbReference>
<evidence type="ECO:0000256" key="6">
    <source>
        <dbReference type="ARBA" id="ARBA00022801"/>
    </source>
</evidence>
<keyword evidence="11" id="KW-1133">Transmembrane helix</keyword>
<evidence type="ECO:0000313" key="14">
    <source>
        <dbReference type="Proteomes" id="UP000315010"/>
    </source>
</evidence>
<dbReference type="InterPro" id="IPR023296">
    <property type="entry name" value="Glyco_hydro_beta-prop_sf"/>
</dbReference>
<dbReference type="Gene3D" id="2.60.120.560">
    <property type="entry name" value="Exo-inulinase, domain 1"/>
    <property type="match status" value="1"/>
</dbReference>
<dbReference type="Gene3D" id="2.60.120.200">
    <property type="match status" value="1"/>
</dbReference>
<keyword evidence="5" id="KW-0732">Signal</keyword>
<feature type="site" description="Important for catalytic activity, responsible for pKa modulation of the active site Glu and correct orientation of both the proton donor and substrate" evidence="9">
    <location>
        <position position="191"/>
    </location>
</feature>
<dbReference type="InterPro" id="IPR008979">
    <property type="entry name" value="Galactose-bd-like_sf"/>
</dbReference>
<feature type="active site" description="Proton acceptor" evidence="8">
    <location>
        <position position="82"/>
    </location>
</feature>
<keyword evidence="11" id="KW-0472">Membrane</keyword>
<dbReference type="PANTHER" id="PTHR31776">
    <property type="entry name" value="ALPHA-L-ARABINOFURANOSIDASE 1"/>
    <property type="match status" value="1"/>
</dbReference>
<keyword evidence="6 13" id="KW-0378">Hydrolase</keyword>
<dbReference type="SMART" id="SM00813">
    <property type="entry name" value="Alpha-L-AF_C"/>
    <property type="match status" value="1"/>
</dbReference>
<protein>
    <recommendedName>
        <fullName evidence="4">non-reducing end alpha-L-arabinofuranosidase</fullName>
        <ecNumber evidence="4">3.2.1.55</ecNumber>
    </recommendedName>
</protein>
<dbReference type="EC" id="3.2.1.55" evidence="4"/>
<dbReference type="SUPFAM" id="SSF51011">
    <property type="entry name" value="Glycosyl hydrolase domain"/>
    <property type="match status" value="1"/>
</dbReference>
<name>A0A5C5ZDA8_9BACT</name>
<dbReference type="Pfam" id="PF04616">
    <property type="entry name" value="Glyco_hydro_43"/>
    <property type="match status" value="1"/>
</dbReference>
<evidence type="ECO:0000256" key="2">
    <source>
        <dbReference type="ARBA" id="ARBA00007186"/>
    </source>
</evidence>
<comment type="similarity">
    <text evidence="2">Belongs to the glycosyl hydrolase 51 family.</text>
</comment>
<evidence type="ECO:0000313" key="13">
    <source>
        <dbReference type="EMBL" id="TWT85155.1"/>
    </source>
</evidence>
<feature type="region of interest" description="Disordered" evidence="10">
    <location>
        <begin position="1"/>
        <end position="34"/>
    </location>
</feature>
<keyword evidence="7 13" id="KW-0326">Glycosidase</keyword>
<dbReference type="InterPro" id="IPR003305">
    <property type="entry name" value="CenC_carb-bd"/>
</dbReference>
<dbReference type="EMBL" id="SJPJ01000001">
    <property type="protein sequence ID" value="TWT85155.1"/>
    <property type="molecule type" value="Genomic_DNA"/>
</dbReference>
<evidence type="ECO:0000256" key="9">
    <source>
        <dbReference type="PIRSR" id="PIRSR606710-2"/>
    </source>
</evidence>
<dbReference type="SUPFAM" id="SSF75005">
    <property type="entry name" value="Arabinanase/levansucrase/invertase"/>
    <property type="match status" value="1"/>
</dbReference>